<dbReference type="InterPro" id="IPR001480">
    <property type="entry name" value="Bulb-type_lectin_dom"/>
</dbReference>
<keyword evidence="1" id="KW-0472">Membrane</keyword>
<sequence length="524" mass="53221">MTRGAQSVVGRERGARAHLAVRAVVTSACVIVATLGLAPWASAAPGEGELRPGEVLASGEALVSADGSQTLVVQPDGVLALFGAEPEPRWVAGPTVPGSRLVVGENGDVALTAADGTVVWRPEATGGPGSRLVLQDDGDVVVLDPQGTQVWESGTAVRPSILPAGGVLGPGDALASPDGRHALLLRDDGQLALLGPDAATRWSPGTDQPGAGLTLREDGDLVVTDAAGEVLWRSRTAGHPGASLVLQDDGDLALYDAAGAAVWSTGTVVGPPSLAAGVPLAVGQVLGSPDGHVRLVLGTDGLTLAYDDTVVWTAGAAGAAALTVQDDGNVVLTGADGAVLWAAMTQGHPGATVQLEESGLLVRASTGQELWRVDVPTDLVTREPVATDCTEVTGPVPQDDTVVTESGVRVHSCLAEAVDALMSAAREDGIELHAGGWRSASQQIALRAKNCGPAASDPTVVACRPPTAPPGTSRHERGLALDFTIGGSVLRAGSPAFLWLAEHAADYGLENLPGEPWHWSVDGW</sequence>
<feature type="domain" description="Bulb-type lectin" evidence="2">
    <location>
        <begin position="47"/>
        <end position="155"/>
    </location>
</feature>
<evidence type="ECO:0000259" key="2">
    <source>
        <dbReference type="PROSITE" id="PS50927"/>
    </source>
</evidence>
<name>A0ABS3SF76_9CELL</name>
<dbReference type="EMBL" id="JAGFBM010000001">
    <property type="protein sequence ID" value="MBO3083974.1"/>
    <property type="molecule type" value="Genomic_DNA"/>
</dbReference>
<dbReference type="Gene3D" id="3.30.1380.10">
    <property type="match status" value="1"/>
</dbReference>
<evidence type="ECO:0000313" key="3">
    <source>
        <dbReference type="EMBL" id="MBO3083974.1"/>
    </source>
</evidence>
<dbReference type="InterPro" id="IPR009045">
    <property type="entry name" value="Zn_M74/Hedgehog-like"/>
</dbReference>
<keyword evidence="3" id="KW-0378">Hydrolase</keyword>
<dbReference type="Proteomes" id="UP000678317">
    <property type="component" value="Unassembled WGS sequence"/>
</dbReference>
<dbReference type="Gene3D" id="2.90.10.30">
    <property type="match status" value="2"/>
</dbReference>
<evidence type="ECO:0000313" key="4">
    <source>
        <dbReference type="Proteomes" id="UP000678317"/>
    </source>
</evidence>
<dbReference type="Gene3D" id="2.90.10.10">
    <property type="entry name" value="Bulb-type lectin domain"/>
    <property type="match status" value="1"/>
</dbReference>
<keyword evidence="3" id="KW-0645">Protease</keyword>
<accession>A0ABS3SF76</accession>
<feature type="domain" description="Bulb-type lectin" evidence="2">
    <location>
        <begin position="159"/>
        <end position="267"/>
    </location>
</feature>
<dbReference type="GO" id="GO:0004180">
    <property type="term" value="F:carboxypeptidase activity"/>
    <property type="evidence" value="ECO:0007669"/>
    <property type="project" value="UniProtKB-KW"/>
</dbReference>
<feature type="domain" description="Bulb-type lectin" evidence="2">
    <location>
        <begin position="271"/>
        <end position="376"/>
    </location>
</feature>
<keyword evidence="1" id="KW-1133">Transmembrane helix</keyword>
<dbReference type="CDD" id="cd14814">
    <property type="entry name" value="Peptidase_M15"/>
    <property type="match status" value="1"/>
</dbReference>
<keyword evidence="1" id="KW-0812">Transmembrane</keyword>
<proteinExistence type="predicted"/>
<keyword evidence="4" id="KW-1185">Reference proteome</keyword>
<evidence type="ECO:0000256" key="1">
    <source>
        <dbReference type="SAM" id="Phobius"/>
    </source>
</evidence>
<dbReference type="PROSITE" id="PS50927">
    <property type="entry name" value="BULB_LECTIN"/>
    <property type="match status" value="3"/>
</dbReference>
<dbReference type="SUPFAM" id="SSF55166">
    <property type="entry name" value="Hedgehog/DD-peptidase"/>
    <property type="match status" value="1"/>
</dbReference>
<gene>
    <name evidence="3" type="ORF">J4035_04920</name>
</gene>
<dbReference type="InterPro" id="IPR003709">
    <property type="entry name" value="VanY-like_core_dom"/>
</dbReference>
<feature type="transmembrane region" description="Helical" evidence="1">
    <location>
        <begin position="20"/>
        <end position="41"/>
    </location>
</feature>
<dbReference type="SUPFAM" id="SSF51110">
    <property type="entry name" value="alpha-D-mannose-specific plant lectins"/>
    <property type="match status" value="3"/>
</dbReference>
<dbReference type="SMART" id="SM00108">
    <property type="entry name" value="B_lectin"/>
    <property type="match status" value="2"/>
</dbReference>
<keyword evidence="3" id="KW-0121">Carboxypeptidase</keyword>
<dbReference type="RefSeq" id="WP_208288800.1">
    <property type="nucleotide sequence ID" value="NZ_CP074404.1"/>
</dbReference>
<reference evidence="3 4" key="1">
    <citation type="submission" date="2021-03" db="EMBL/GenBank/DDBJ databases">
        <title>novel species in genus Cellulomonas.</title>
        <authorList>
            <person name="Zhang G."/>
        </authorList>
    </citation>
    <scope>NUCLEOTIDE SEQUENCE [LARGE SCALE GENOMIC DNA]</scope>
    <source>
        <strain evidence="4">zg-ZUI188</strain>
    </source>
</reference>
<comment type="caution">
    <text evidence="3">The sequence shown here is derived from an EMBL/GenBank/DDBJ whole genome shotgun (WGS) entry which is preliminary data.</text>
</comment>
<dbReference type="InterPro" id="IPR036426">
    <property type="entry name" value="Bulb-type_lectin_dom_sf"/>
</dbReference>
<dbReference type="Pfam" id="PF02557">
    <property type="entry name" value="VanY"/>
    <property type="match status" value="1"/>
</dbReference>
<protein>
    <submittedName>
        <fullName evidence="3">D-alanyl-D-alanine carboxypeptidase family protein</fullName>
    </submittedName>
</protein>
<organism evidence="3 4">
    <name type="scientific">Cellulomonas fengjieae</name>
    <dbReference type="NCBI Taxonomy" id="2819978"/>
    <lineage>
        <taxon>Bacteria</taxon>
        <taxon>Bacillati</taxon>
        <taxon>Actinomycetota</taxon>
        <taxon>Actinomycetes</taxon>
        <taxon>Micrococcales</taxon>
        <taxon>Cellulomonadaceae</taxon>
        <taxon>Cellulomonas</taxon>
    </lineage>
</organism>